<accession>A5B3W6</accession>
<dbReference type="AlphaFoldDB" id="A5B3W6"/>
<organism evidence="1">
    <name type="scientific">Vitis vinifera</name>
    <name type="common">Grape</name>
    <dbReference type="NCBI Taxonomy" id="29760"/>
    <lineage>
        <taxon>Eukaryota</taxon>
        <taxon>Viridiplantae</taxon>
        <taxon>Streptophyta</taxon>
        <taxon>Embryophyta</taxon>
        <taxon>Tracheophyta</taxon>
        <taxon>Spermatophyta</taxon>
        <taxon>Magnoliopsida</taxon>
        <taxon>eudicotyledons</taxon>
        <taxon>Gunneridae</taxon>
        <taxon>Pentapetalae</taxon>
        <taxon>rosids</taxon>
        <taxon>Vitales</taxon>
        <taxon>Vitaceae</taxon>
        <taxon>Viteae</taxon>
        <taxon>Vitis</taxon>
    </lineage>
</organism>
<sequence length="250" mass="28052">MDQKLGVKETKIALKIPFPRKPKKLMRQARKLDVREMDKHICGAILEFSLGFFTSRLLEIFDYLEGLSSGAAFQAAERGTESGLLSGGRWDGVRSDLLRKIQNRKKKKRKKEEDLGGLFGGEQARGLNFLERPAVTEREKNSLRGSKLGSFGLRSPDAADFAVEAVHNPRPVAFEHSRHLSLSQPHNSPSVVLRPQPRPYFVISQRAIPRSGTPKQILEKVKLSSWASAAVIVFDWNMRVFGASCRAMQL</sequence>
<evidence type="ECO:0000313" key="1">
    <source>
        <dbReference type="EMBL" id="CAN63113.1"/>
    </source>
</evidence>
<gene>
    <name evidence="1" type="ORF">VITISV_031748</name>
</gene>
<dbReference type="EMBL" id="AM445773">
    <property type="protein sequence ID" value="CAN63113.1"/>
    <property type="molecule type" value="Genomic_DNA"/>
</dbReference>
<name>A5B3W6_VITVI</name>
<proteinExistence type="predicted"/>
<protein>
    <submittedName>
        <fullName evidence="1">Uncharacterized protein</fullName>
    </submittedName>
</protein>
<reference evidence="1" key="1">
    <citation type="journal article" date="2007" name="PLoS ONE">
        <title>The first genome sequence of an elite grapevine cultivar (Pinot noir Vitis vinifera L.): coping with a highly heterozygous genome.</title>
        <authorList>
            <person name="Velasco R."/>
            <person name="Zharkikh A."/>
            <person name="Troggio M."/>
            <person name="Cartwright D.A."/>
            <person name="Cestaro A."/>
            <person name="Pruss D."/>
            <person name="Pindo M."/>
            <person name="FitzGerald L.M."/>
            <person name="Vezzulli S."/>
            <person name="Reid J."/>
            <person name="Malacarne G."/>
            <person name="Iliev D."/>
            <person name="Coppola G."/>
            <person name="Wardell B."/>
            <person name="Micheletti D."/>
            <person name="Macalma T."/>
            <person name="Facci M."/>
            <person name="Mitchell J.T."/>
            <person name="Perazzolli M."/>
            <person name="Eldredge G."/>
            <person name="Gatto P."/>
            <person name="Oyzerski R."/>
            <person name="Moretto M."/>
            <person name="Gutin N."/>
            <person name="Stefanini M."/>
            <person name="Chen Y."/>
            <person name="Segala C."/>
            <person name="Davenport C."/>
            <person name="Dematte L."/>
            <person name="Mraz A."/>
            <person name="Battilana J."/>
            <person name="Stormo K."/>
            <person name="Costa F."/>
            <person name="Tao Q."/>
            <person name="Si-Ammour A."/>
            <person name="Harkins T."/>
            <person name="Lackey A."/>
            <person name="Perbost C."/>
            <person name="Taillon B."/>
            <person name="Stella A."/>
            <person name="Solovyev V."/>
            <person name="Fawcett J.A."/>
            <person name="Sterck L."/>
            <person name="Vandepoele K."/>
            <person name="Grando S.M."/>
            <person name="Toppo S."/>
            <person name="Moser C."/>
            <person name="Lanchbury J."/>
            <person name="Bogden R."/>
            <person name="Skolnick M."/>
            <person name="Sgaramella V."/>
            <person name="Bhatnagar S.K."/>
            <person name="Fontana P."/>
            <person name="Gutin A."/>
            <person name="Van de Peer Y."/>
            <person name="Salamini F."/>
            <person name="Viola R."/>
        </authorList>
    </citation>
    <scope>NUCLEOTIDE SEQUENCE</scope>
</reference>